<dbReference type="STRING" id="29354.IO98_16810"/>
<gene>
    <name evidence="1" type="ORF">IO98_16810</name>
</gene>
<dbReference type="InterPro" id="IPR032466">
    <property type="entry name" value="Metal_Hydrolase"/>
</dbReference>
<evidence type="ECO:0000313" key="1">
    <source>
        <dbReference type="EMBL" id="KEZ89110.1"/>
    </source>
</evidence>
<protein>
    <submittedName>
        <fullName evidence="1">Peptidase M19</fullName>
    </submittedName>
</protein>
<dbReference type="PROSITE" id="PS51365">
    <property type="entry name" value="RENAL_DIPEPTIDASE_2"/>
    <property type="match status" value="1"/>
</dbReference>
<dbReference type="CDD" id="cd01301">
    <property type="entry name" value="rDP_like"/>
    <property type="match status" value="1"/>
</dbReference>
<dbReference type="Pfam" id="PF01244">
    <property type="entry name" value="Peptidase_M19"/>
    <property type="match status" value="1"/>
</dbReference>
<dbReference type="AlphaFoldDB" id="A0A084JJH6"/>
<dbReference type="PANTHER" id="PTHR10443">
    <property type="entry name" value="MICROSOMAL DIPEPTIDASE"/>
    <property type="match status" value="1"/>
</dbReference>
<reference evidence="1 2" key="1">
    <citation type="submission" date="2014-07" db="EMBL/GenBank/DDBJ databases">
        <title>Draft genome of Clostridium celerecrescens 152B isolated from sediments associated with methane hydrate from Krishna Godavari basin.</title>
        <authorList>
            <person name="Honkalas V.S."/>
            <person name="Dabir A.P."/>
            <person name="Arora P."/>
            <person name="Dhakephalkar P.K."/>
        </authorList>
    </citation>
    <scope>NUCLEOTIDE SEQUENCE [LARGE SCALE GENOMIC DNA]</scope>
    <source>
        <strain evidence="1 2">152B</strain>
    </source>
</reference>
<proteinExistence type="predicted"/>
<dbReference type="GO" id="GO:0006508">
    <property type="term" value="P:proteolysis"/>
    <property type="evidence" value="ECO:0007669"/>
    <property type="project" value="InterPro"/>
</dbReference>
<dbReference type="InterPro" id="IPR008257">
    <property type="entry name" value="Pept_M19"/>
</dbReference>
<dbReference type="OrthoDB" id="9804920at2"/>
<dbReference type="RefSeq" id="WP_038283026.1">
    <property type="nucleotide sequence ID" value="NZ_JPME01000020.1"/>
</dbReference>
<comment type="caution">
    <text evidence="1">The sequence shown here is derived from an EMBL/GenBank/DDBJ whole genome shotgun (WGS) entry which is preliminary data.</text>
</comment>
<evidence type="ECO:0000313" key="2">
    <source>
        <dbReference type="Proteomes" id="UP000028525"/>
    </source>
</evidence>
<organism evidence="1 2">
    <name type="scientific">Lacrimispora celerecrescens</name>
    <dbReference type="NCBI Taxonomy" id="29354"/>
    <lineage>
        <taxon>Bacteria</taxon>
        <taxon>Bacillati</taxon>
        <taxon>Bacillota</taxon>
        <taxon>Clostridia</taxon>
        <taxon>Lachnospirales</taxon>
        <taxon>Lachnospiraceae</taxon>
        <taxon>Lacrimispora</taxon>
    </lineage>
</organism>
<dbReference type="SUPFAM" id="SSF51556">
    <property type="entry name" value="Metallo-dependent hydrolases"/>
    <property type="match status" value="1"/>
</dbReference>
<dbReference type="GO" id="GO:0070573">
    <property type="term" value="F:metallodipeptidase activity"/>
    <property type="evidence" value="ECO:0007669"/>
    <property type="project" value="InterPro"/>
</dbReference>
<dbReference type="PANTHER" id="PTHR10443:SF12">
    <property type="entry name" value="DIPEPTIDASE"/>
    <property type="match status" value="1"/>
</dbReference>
<sequence length="330" mass="38021">MKVVDMHCDTISELYYRKEEGKVFSILKNDCHIDLERMKKGDYCLQNFALYINLAVHERPFEYCMKLVDLFYTELEKYEDIIGIVKGYKDIEENRKNGKMSAMLTIEEGGVCQGELAFLRNFYRLGVRMATLTWNYKNELGHPNRIWEENGEAFFEPEMEYGLTEKGIEFVQEMERLGMVIDVSHLSDAGIEDVFRYTEKPFVASHSNARTIASNPRNLTDEMIKKLSQRGGVTGINYCADFLHDWKKGEGALSRVEDMVLHMKHMKKVGGIQCIGLGSDFDGIGGNLEMKSPEDLPLLEAYMKKEGFSESEIEAVFYGNVLRVYKEILH</sequence>
<dbReference type="EMBL" id="JPME01000020">
    <property type="protein sequence ID" value="KEZ89110.1"/>
    <property type="molecule type" value="Genomic_DNA"/>
</dbReference>
<name>A0A084JJH6_9FIRM</name>
<dbReference type="Gene3D" id="3.20.20.140">
    <property type="entry name" value="Metal-dependent hydrolases"/>
    <property type="match status" value="1"/>
</dbReference>
<keyword evidence="2" id="KW-1185">Reference proteome</keyword>
<dbReference type="Proteomes" id="UP000028525">
    <property type="component" value="Unassembled WGS sequence"/>
</dbReference>
<accession>A0A084JJH6</accession>